<evidence type="ECO:0000256" key="2">
    <source>
        <dbReference type="ARBA" id="ARBA00022692"/>
    </source>
</evidence>
<dbReference type="GO" id="GO:0016020">
    <property type="term" value="C:membrane"/>
    <property type="evidence" value="ECO:0007669"/>
    <property type="project" value="UniProtKB-SubCell"/>
</dbReference>
<feature type="transmembrane region" description="Helical" evidence="5">
    <location>
        <begin position="183"/>
        <end position="203"/>
    </location>
</feature>
<evidence type="ECO:0000256" key="3">
    <source>
        <dbReference type="ARBA" id="ARBA00022989"/>
    </source>
</evidence>
<feature type="transmembrane region" description="Helical" evidence="5">
    <location>
        <begin position="125"/>
        <end position="149"/>
    </location>
</feature>
<keyword evidence="3 5" id="KW-1133">Transmembrane helix</keyword>
<evidence type="ECO:0000256" key="1">
    <source>
        <dbReference type="ARBA" id="ARBA00004141"/>
    </source>
</evidence>
<sequence>MNLSTSSMHHCNMACYNTLKLSLFLCLTLSALVYSSHDDKESNRNDEADSLRSKPLILVKIWCLVLVFVGTFAAGMSPYFLKWNEGFLVLGTQFAGGVFLGTALMHFLSDSNKTFQSLTEKEYPFAFMLASVGFLITMLADCVVSYVYAKQEGSDLEVQGKDGHKGHDSGHHPATVGSVGDSILLIVALCFHSFFEGIAIGVAKTKAEAWKALWTVSVHKIIAAIAMGIALLRMLPNRPFLSCMAYAFVFGISSPVGVGVGITIDSTTQGATADWLFAISIGLSCGVFIYVSINHLLSKGYTAQQAVAVDKPHYKFLAVLFGIGVISVAMFWDS</sequence>
<reference evidence="6 7" key="1">
    <citation type="submission" date="2020-05" db="EMBL/GenBank/DDBJ databases">
        <authorList>
            <person name="Campoy J."/>
            <person name="Schneeberger K."/>
            <person name="Spophaly S."/>
        </authorList>
    </citation>
    <scope>NUCLEOTIDE SEQUENCE [LARGE SCALE GENOMIC DNA]</scope>
    <source>
        <strain evidence="6">PruArmRojPasFocal</strain>
    </source>
</reference>
<accession>A0A6J5UQ65</accession>
<dbReference type="Proteomes" id="UP000507222">
    <property type="component" value="Unassembled WGS sequence"/>
</dbReference>
<name>A0A6J5UQ65_PRUAR</name>
<organism evidence="6 7">
    <name type="scientific">Prunus armeniaca</name>
    <name type="common">Apricot</name>
    <name type="synonym">Armeniaca vulgaris</name>
    <dbReference type="NCBI Taxonomy" id="36596"/>
    <lineage>
        <taxon>Eukaryota</taxon>
        <taxon>Viridiplantae</taxon>
        <taxon>Streptophyta</taxon>
        <taxon>Embryophyta</taxon>
        <taxon>Tracheophyta</taxon>
        <taxon>Spermatophyta</taxon>
        <taxon>Magnoliopsida</taxon>
        <taxon>eudicotyledons</taxon>
        <taxon>Gunneridae</taxon>
        <taxon>Pentapetalae</taxon>
        <taxon>rosids</taxon>
        <taxon>fabids</taxon>
        <taxon>Rosales</taxon>
        <taxon>Rosaceae</taxon>
        <taxon>Amygdaloideae</taxon>
        <taxon>Amygdaleae</taxon>
        <taxon>Prunus</taxon>
    </lineage>
</organism>
<comment type="subcellular location">
    <subcellularLocation>
        <location evidence="1">Membrane</location>
        <topology evidence="1">Multi-pass membrane protein</topology>
    </subcellularLocation>
</comment>
<dbReference type="PANTHER" id="PTHR11040:SF217">
    <property type="entry name" value="ZINC TRANSPORTER 11"/>
    <property type="match status" value="1"/>
</dbReference>
<feature type="transmembrane region" description="Helical" evidence="5">
    <location>
        <begin position="314"/>
        <end position="332"/>
    </location>
</feature>
<gene>
    <name evidence="6" type="ORF">CURHAP_LOCUS28570</name>
</gene>
<feature type="transmembrane region" description="Helical" evidence="5">
    <location>
        <begin position="209"/>
        <end position="232"/>
    </location>
</feature>
<evidence type="ECO:0000256" key="4">
    <source>
        <dbReference type="ARBA" id="ARBA00023136"/>
    </source>
</evidence>
<dbReference type="GO" id="GO:0005385">
    <property type="term" value="F:zinc ion transmembrane transporter activity"/>
    <property type="evidence" value="ECO:0007669"/>
    <property type="project" value="TreeGrafter"/>
</dbReference>
<dbReference type="EMBL" id="CAEKDK010000004">
    <property type="protein sequence ID" value="CAB4278182.1"/>
    <property type="molecule type" value="Genomic_DNA"/>
</dbReference>
<feature type="transmembrane region" description="Helical" evidence="5">
    <location>
        <begin position="87"/>
        <end position="105"/>
    </location>
</feature>
<feature type="transmembrane region" description="Helical" evidence="5">
    <location>
        <begin position="244"/>
        <end position="263"/>
    </location>
</feature>
<dbReference type="AlphaFoldDB" id="A0A6J5UQ65"/>
<protein>
    <submittedName>
        <fullName evidence="6">Uncharacterized protein</fullName>
    </submittedName>
</protein>
<evidence type="ECO:0000313" key="6">
    <source>
        <dbReference type="EMBL" id="CAB4278182.1"/>
    </source>
</evidence>
<dbReference type="PANTHER" id="PTHR11040">
    <property type="entry name" value="ZINC/IRON TRANSPORTER"/>
    <property type="match status" value="1"/>
</dbReference>
<dbReference type="InterPro" id="IPR003689">
    <property type="entry name" value="ZIP"/>
</dbReference>
<evidence type="ECO:0000256" key="5">
    <source>
        <dbReference type="SAM" id="Phobius"/>
    </source>
</evidence>
<keyword evidence="2 5" id="KW-0812">Transmembrane</keyword>
<proteinExistence type="predicted"/>
<feature type="transmembrane region" description="Helical" evidence="5">
    <location>
        <begin position="59"/>
        <end position="80"/>
    </location>
</feature>
<keyword evidence="4 5" id="KW-0472">Membrane</keyword>
<feature type="transmembrane region" description="Helical" evidence="5">
    <location>
        <begin position="275"/>
        <end position="293"/>
    </location>
</feature>
<evidence type="ECO:0000313" key="7">
    <source>
        <dbReference type="Proteomes" id="UP000507222"/>
    </source>
</evidence>
<dbReference type="Pfam" id="PF02535">
    <property type="entry name" value="Zip"/>
    <property type="match status" value="1"/>
</dbReference>